<dbReference type="Proteomes" id="UP001152300">
    <property type="component" value="Unassembled WGS sequence"/>
</dbReference>
<protein>
    <submittedName>
        <fullName evidence="2">Uncharacterized protein</fullName>
    </submittedName>
</protein>
<reference evidence="2" key="1">
    <citation type="submission" date="2022-11" db="EMBL/GenBank/DDBJ databases">
        <title>Genome Resource of Sclerotinia nivalis Strain SnTB1, a Plant Pathogen Isolated from American Ginseng.</title>
        <authorList>
            <person name="Fan S."/>
        </authorList>
    </citation>
    <scope>NUCLEOTIDE SEQUENCE</scope>
    <source>
        <strain evidence="2">SnTB1</strain>
    </source>
</reference>
<feature type="compositionally biased region" description="Basic and acidic residues" evidence="1">
    <location>
        <begin position="187"/>
        <end position="205"/>
    </location>
</feature>
<feature type="compositionally biased region" description="Basic residues" evidence="1">
    <location>
        <begin position="351"/>
        <end position="368"/>
    </location>
</feature>
<proteinExistence type="predicted"/>
<sequence length="399" mass="46569">MPRTHYILWGNACEILSNVIFQSLSLDIKPKSGFRRAVTTKFNHFHCFSRSTEPPEIIRRHHRNLPGRAVQIGRIRKGAHYRRFKEIVAEVEREKPQKCRDRHLYWISRIITKSCTNMGRDGKPDPIIEWPKSSALLEEYLFLRKTFPDPADFPYRKKGPGQSWKVVRGLHTGKKFLKSIGRRIDAVVPDDDKNGQKGPFDHDKLIIQPEPMTLHNDASKKAKEAEEKAKKAAEESDKKLERLLRRNRYKSERDEKKHRTKDKNPENPYAPGRRDDEESIVTDSDFAGNYRDRNELDDEPPLEKKARVHHRHREYVRAGSVRSDDSYSEYSDSSMSSAYAPSVRKIYDKGSRRHRRYYGHGYGHHSRPLHYSSDTSSDTGRPPSVYSYPPPHYAGFRYG</sequence>
<name>A0A9X0DRH7_9HELO</name>
<feature type="compositionally biased region" description="Low complexity" evidence="1">
    <location>
        <begin position="328"/>
        <end position="342"/>
    </location>
</feature>
<dbReference type="EMBL" id="JAPEIS010000001">
    <property type="protein sequence ID" value="KAJ8070323.1"/>
    <property type="molecule type" value="Genomic_DNA"/>
</dbReference>
<evidence type="ECO:0000313" key="3">
    <source>
        <dbReference type="Proteomes" id="UP001152300"/>
    </source>
</evidence>
<organism evidence="2 3">
    <name type="scientific">Sclerotinia nivalis</name>
    <dbReference type="NCBI Taxonomy" id="352851"/>
    <lineage>
        <taxon>Eukaryota</taxon>
        <taxon>Fungi</taxon>
        <taxon>Dikarya</taxon>
        <taxon>Ascomycota</taxon>
        <taxon>Pezizomycotina</taxon>
        <taxon>Leotiomycetes</taxon>
        <taxon>Helotiales</taxon>
        <taxon>Sclerotiniaceae</taxon>
        <taxon>Sclerotinia</taxon>
    </lineage>
</organism>
<comment type="caution">
    <text evidence="2">The sequence shown here is derived from an EMBL/GenBank/DDBJ whole genome shotgun (WGS) entry which is preliminary data.</text>
</comment>
<dbReference type="AlphaFoldDB" id="A0A9X0DRH7"/>
<evidence type="ECO:0000313" key="2">
    <source>
        <dbReference type="EMBL" id="KAJ8070323.1"/>
    </source>
</evidence>
<feature type="compositionally biased region" description="Basic and acidic residues" evidence="1">
    <location>
        <begin position="217"/>
        <end position="265"/>
    </location>
</feature>
<gene>
    <name evidence="2" type="ORF">OCU04_000703</name>
</gene>
<keyword evidence="3" id="KW-1185">Reference proteome</keyword>
<dbReference type="OrthoDB" id="3528545at2759"/>
<accession>A0A9X0DRH7</accession>
<evidence type="ECO:0000256" key="1">
    <source>
        <dbReference type="SAM" id="MobiDB-lite"/>
    </source>
</evidence>
<feature type="region of interest" description="Disordered" evidence="1">
    <location>
        <begin position="187"/>
        <end position="399"/>
    </location>
</feature>